<evidence type="ECO:0000313" key="4">
    <source>
        <dbReference type="Proteomes" id="UP000239197"/>
    </source>
</evidence>
<organism evidence="3 4">
    <name type="scientific">Rahnella sikkimica</name>
    <dbReference type="NCBI Taxonomy" id="1805933"/>
    <lineage>
        <taxon>Bacteria</taxon>
        <taxon>Pseudomonadati</taxon>
        <taxon>Pseudomonadota</taxon>
        <taxon>Gammaproteobacteria</taxon>
        <taxon>Enterobacterales</taxon>
        <taxon>Yersiniaceae</taxon>
        <taxon>Rahnella</taxon>
    </lineage>
</organism>
<feature type="region of interest" description="Disordered" evidence="1">
    <location>
        <begin position="630"/>
        <end position="653"/>
    </location>
</feature>
<sequence>MEIVGDNTCMTSIMPKGKVVYCRGEPRKYWLELQFVDEKNKHVTGLKVTLEYHPLATSEEVAHWGKFGYNPFNPTPPPNPPAGITDSQGLVRFDDLYWITVDVKADAQQLADEMEQRPLGLRRNPNSQPVSKNAFRPETRDKNWRSDVQEIAEPAGYKHRYVTIGELCDRLPHMEGWTDPQPPEFHFPAGRALKGTEISHEFLNKRHVIEICPFRAWVLALHDTTDYDLANGLNLGIMADLAYSAEAKNSAIDYFFRNKCQDLSVIPHFAEFPSFFHTLAVDVPFRERYLAPVYLSTTESEQPEGDTRLFIVECGAHIIVAWCGTDSLLNGLTDLSFAPKKCLSELGGVGNIHGGFLEAYKLAQQIFDPIFQRVKTSLNEGKGIKKLYICGHSLGGALALTYAAEMKNSHPVLYTYGMPRTFTRTAVQALDTVTHYRHVNDNDTVTQIPPDADLDNRFYEKWGPLGDKLGFDWSLTTAAGLGVAVRDLAFQSAGVAGKKDPYWHHGKTVIFFQAQQCVMKSRHQNVPWIGGGGSDNPAPGVVYYCNEESVKLFLVPSLNDECLNATGEHQAKFIGCLDVASLRNTFPRNTNPSLDGLLSNPLSHSMAHRYLPYIHNQVLELANPDLPMSRKEKRAEFSQEIEKGASAQGNQDEIQRNREFIALQDMLPVTLNRTRSEETGKNALIRFAAVTEEEIEFSK</sequence>
<dbReference type="InterPro" id="IPR029058">
    <property type="entry name" value="AB_hydrolase_fold"/>
</dbReference>
<feature type="domain" description="Fungal lipase-type" evidence="2">
    <location>
        <begin position="319"/>
        <end position="450"/>
    </location>
</feature>
<dbReference type="PANTHER" id="PTHR45856">
    <property type="entry name" value="ALPHA/BETA-HYDROLASES SUPERFAMILY PROTEIN"/>
    <property type="match status" value="1"/>
</dbReference>
<evidence type="ECO:0000259" key="2">
    <source>
        <dbReference type="Pfam" id="PF01764"/>
    </source>
</evidence>
<keyword evidence="4" id="KW-1185">Reference proteome</keyword>
<feature type="region of interest" description="Disordered" evidence="1">
    <location>
        <begin position="120"/>
        <end position="142"/>
    </location>
</feature>
<dbReference type="InterPro" id="IPR002921">
    <property type="entry name" value="Fungal_lipase-type"/>
</dbReference>
<dbReference type="InterPro" id="IPR051218">
    <property type="entry name" value="Sec_MonoDiacylglyc_Lipase"/>
</dbReference>
<keyword evidence="3" id="KW-0614">Plasmid</keyword>
<feature type="compositionally biased region" description="Basic and acidic residues" evidence="1">
    <location>
        <begin position="630"/>
        <end position="643"/>
    </location>
</feature>
<protein>
    <submittedName>
        <fullName evidence="3">Triacylglycerol lipase</fullName>
    </submittedName>
</protein>
<dbReference type="KEGG" id="rox:BV494_23720"/>
<name>A0A2L1UYB9_9GAMM</name>
<dbReference type="Proteomes" id="UP000239197">
    <property type="component" value="Plasmid unnamed1"/>
</dbReference>
<dbReference type="PANTHER" id="PTHR45856:SF24">
    <property type="entry name" value="FUNGAL LIPASE-LIKE DOMAIN-CONTAINING PROTEIN"/>
    <property type="match status" value="1"/>
</dbReference>
<dbReference type="RefSeq" id="WP_104925225.1">
    <property type="nucleotide sequence ID" value="NZ_CP019063.1"/>
</dbReference>
<dbReference type="SUPFAM" id="SSF53474">
    <property type="entry name" value="alpha/beta-Hydrolases"/>
    <property type="match status" value="1"/>
</dbReference>
<evidence type="ECO:0000313" key="3">
    <source>
        <dbReference type="EMBL" id="AVF37891.1"/>
    </source>
</evidence>
<dbReference type="CDD" id="cd00519">
    <property type="entry name" value="Lipase_3"/>
    <property type="match status" value="1"/>
</dbReference>
<gene>
    <name evidence="3" type="ORF">BV494_23720</name>
</gene>
<reference evidence="4" key="1">
    <citation type="submission" date="2017-01" db="EMBL/GenBank/DDBJ databases">
        <title>Genome sequence of Rouxiella sp. ERMR1:05.</title>
        <authorList>
            <person name="Kumar R."/>
            <person name="Singh D."/>
            <person name="Kumar S."/>
        </authorList>
    </citation>
    <scope>NUCLEOTIDE SEQUENCE [LARGE SCALE GENOMIC DNA]</scope>
    <source>
        <strain evidence="4">ERMR1:05</strain>
        <plasmid evidence="4">unnamed1</plasmid>
    </source>
</reference>
<geneLocation type="plasmid" evidence="3 4">
    <name>unnamed1</name>
</geneLocation>
<dbReference type="GO" id="GO:0006629">
    <property type="term" value="P:lipid metabolic process"/>
    <property type="evidence" value="ECO:0007669"/>
    <property type="project" value="InterPro"/>
</dbReference>
<dbReference type="OrthoDB" id="5562330at2"/>
<accession>A0A2L1UYB9</accession>
<evidence type="ECO:0000256" key="1">
    <source>
        <dbReference type="SAM" id="MobiDB-lite"/>
    </source>
</evidence>
<dbReference type="Gene3D" id="3.40.50.1820">
    <property type="entry name" value="alpha/beta hydrolase"/>
    <property type="match status" value="1"/>
</dbReference>
<dbReference type="Pfam" id="PF01764">
    <property type="entry name" value="Lipase_3"/>
    <property type="match status" value="1"/>
</dbReference>
<proteinExistence type="predicted"/>
<dbReference type="AlphaFoldDB" id="A0A2L1UYB9"/>
<dbReference type="EMBL" id="CP019063">
    <property type="protein sequence ID" value="AVF37891.1"/>
    <property type="molecule type" value="Genomic_DNA"/>
</dbReference>